<dbReference type="InParanoid" id="A0A7X0JSG2"/>
<feature type="transmembrane region" description="Helical" evidence="1">
    <location>
        <begin position="20"/>
        <end position="43"/>
    </location>
</feature>
<sequence length="313" mass="34647">MGYSVSQFSKASHKKANQGLALVMVMWLVAAMSLLVAGVLYSARMDVKQVQLQSKFSKHEALADGAAKLLLRDYNFALGEQLEMRGPYLWQGELLGVAAKGRMVSVKGLIDLNSVGLDAMAQLLSVRLEMEPEQALELAQNLIDWRRPVSGEFTGMHAEYEALGLPVPRHDRLLSVADLLAVNGFNFEMLQALNDVVYVERSISGGVDPASAPIEVLSVLANGNEEVALNYETMRREAEDSSELLNHAEFNADFFGQNASTLMRLDIELRVEQEIMTRRLWVDTAGFSNAVPWEVVRVEPMQISQFSNPSGSR</sequence>
<dbReference type="RefSeq" id="WP_166849693.1">
    <property type="nucleotide sequence ID" value="NZ_JAAONY010000001.1"/>
</dbReference>
<comment type="caution">
    <text evidence="3">The sequence shown here is derived from an EMBL/GenBank/DDBJ whole genome shotgun (WGS) entry which is preliminary data.</text>
</comment>
<accession>A0A7X0JSG2</accession>
<protein>
    <submittedName>
        <fullName evidence="3">General secretion pathway protein K</fullName>
    </submittedName>
</protein>
<evidence type="ECO:0000259" key="2">
    <source>
        <dbReference type="Pfam" id="PF21687"/>
    </source>
</evidence>
<proteinExistence type="predicted"/>
<gene>
    <name evidence="3" type="ORF">HNR48_001287</name>
</gene>
<feature type="domain" description="T2SS protein K first SAM-like" evidence="2">
    <location>
        <begin position="120"/>
        <end position="199"/>
    </location>
</feature>
<keyword evidence="1" id="KW-1133">Transmembrane helix</keyword>
<dbReference type="InterPro" id="IPR049031">
    <property type="entry name" value="T2SSK_SAM-like_1st"/>
</dbReference>
<dbReference type="SUPFAM" id="SSF158544">
    <property type="entry name" value="GspK insert domain-like"/>
    <property type="match status" value="1"/>
</dbReference>
<name>A0A7X0JSG2_9GAMM</name>
<organism evidence="3 4">
    <name type="scientific">Pseudoteredinibacter isoporae</name>
    <dbReference type="NCBI Taxonomy" id="570281"/>
    <lineage>
        <taxon>Bacteria</taxon>
        <taxon>Pseudomonadati</taxon>
        <taxon>Pseudomonadota</taxon>
        <taxon>Gammaproteobacteria</taxon>
        <taxon>Cellvibrionales</taxon>
        <taxon>Cellvibrionaceae</taxon>
        <taxon>Pseudoteredinibacter</taxon>
    </lineage>
</organism>
<dbReference type="Gene3D" id="1.10.40.60">
    <property type="entry name" value="EpsJ-like"/>
    <property type="match status" value="1"/>
</dbReference>
<keyword evidence="1" id="KW-0472">Membrane</keyword>
<evidence type="ECO:0000313" key="4">
    <source>
        <dbReference type="Proteomes" id="UP000528457"/>
    </source>
</evidence>
<evidence type="ECO:0000313" key="3">
    <source>
        <dbReference type="EMBL" id="MBB6521009.1"/>
    </source>
</evidence>
<dbReference type="Proteomes" id="UP000528457">
    <property type="component" value="Unassembled WGS sequence"/>
</dbReference>
<keyword evidence="1" id="KW-0812">Transmembrane</keyword>
<reference evidence="3 4" key="1">
    <citation type="submission" date="2020-08" db="EMBL/GenBank/DDBJ databases">
        <title>Genomic Encyclopedia of Type Strains, Phase IV (KMG-IV): sequencing the most valuable type-strain genomes for metagenomic binning, comparative biology and taxonomic classification.</title>
        <authorList>
            <person name="Goeker M."/>
        </authorList>
    </citation>
    <scope>NUCLEOTIDE SEQUENCE [LARGE SCALE GENOMIC DNA]</scope>
    <source>
        <strain evidence="3 4">DSM 22368</strain>
    </source>
</reference>
<dbReference type="EMBL" id="JACHHT010000001">
    <property type="protein sequence ID" value="MBB6521009.1"/>
    <property type="molecule type" value="Genomic_DNA"/>
</dbReference>
<evidence type="ECO:0000256" key="1">
    <source>
        <dbReference type="SAM" id="Phobius"/>
    </source>
</evidence>
<keyword evidence="4" id="KW-1185">Reference proteome</keyword>
<dbReference type="AlphaFoldDB" id="A0A7X0JSG2"/>
<dbReference type="InterPro" id="IPR038072">
    <property type="entry name" value="GspK_central_sf"/>
</dbReference>
<dbReference type="Pfam" id="PF21687">
    <property type="entry name" value="T2SSK_1st"/>
    <property type="match status" value="1"/>
</dbReference>